<dbReference type="PANTHER" id="PTHR12991:SF10">
    <property type="entry name" value="GATOR COMPLEX PROTEIN NPRL2"/>
    <property type="match status" value="1"/>
</dbReference>
<dbReference type="InterPro" id="IPR009348">
    <property type="entry name" value="NPR2-like"/>
</dbReference>
<evidence type="ECO:0000313" key="3">
    <source>
        <dbReference type="EMBL" id="KAK5637217.1"/>
    </source>
</evidence>
<dbReference type="GO" id="GO:1990130">
    <property type="term" value="C:GATOR1 complex"/>
    <property type="evidence" value="ECO:0007669"/>
    <property type="project" value="TreeGrafter"/>
</dbReference>
<feature type="compositionally biased region" description="Low complexity" evidence="2">
    <location>
        <begin position="327"/>
        <end position="338"/>
    </location>
</feature>
<evidence type="ECO:0000256" key="2">
    <source>
        <dbReference type="SAM" id="MobiDB-lite"/>
    </source>
</evidence>
<dbReference type="GO" id="GO:0005096">
    <property type="term" value="F:GTPase activator activity"/>
    <property type="evidence" value="ECO:0007669"/>
    <property type="project" value="TreeGrafter"/>
</dbReference>
<evidence type="ECO:0000313" key="4">
    <source>
        <dbReference type="Proteomes" id="UP001305414"/>
    </source>
</evidence>
<evidence type="ECO:0000256" key="1">
    <source>
        <dbReference type="ARBA" id="ARBA00008433"/>
    </source>
</evidence>
<dbReference type="GO" id="GO:0010508">
    <property type="term" value="P:positive regulation of autophagy"/>
    <property type="evidence" value="ECO:0007669"/>
    <property type="project" value="TreeGrafter"/>
</dbReference>
<gene>
    <name evidence="3" type="ORF">RRF57_012929</name>
</gene>
<proteinExistence type="inferred from homology"/>
<dbReference type="GO" id="GO:1904262">
    <property type="term" value="P:negative regulation of TORC1 signaling"/>
    <property type="evidence" value="ECO:0007669"/>
    <property type="project" value="TreeGrafter"/>
</dbReference>
<protein>
    <recommendedName>
        <fullName evidence="5">Nitrogen permease regulator 2</fullName>
    </recommendedName>
</protein>
<feature type="compositionally biased region" description="Low complexity" evidence="2">
    <location>
        <begin position="498"/>
        <end position="512"/>
    </location>
</feature>
<feature type="region of interest" description="Disordered" evidence="2">
    <location>
        <begin position="423"/>
        <end position="544"/>
    </location>
</feature>
<dbReference type="AlphaFoldDB" id="A0AAN7ZBB9"/>
<comment type="caution">
    <text evidence="3">The sequence shown here is derived from an EMBL/GenBank/DDBJ whole genome shotgun (WGS) entry which is preliminary data.</text>
</comment>
<feature type="compositionally biased region" description="Basic and acidic residues" evidence="2">
    <location>
        <begin position="430"/>
        <end position="451"/>
    </location>
</feature>
<accession>A0AAN7ZBB9</accession>
<organism evidence="3 4">
    <name type="scientific">Xylaria bambusicola</name>
    <dbReference type="NCBI Taxonomy" id="326684"/>
    <lineage>
        <taxon>Eukaryota</taxon>
        <taxon>Fungi</taxon>
        <taxon>Dikarya</taxon>
        <taxon>Ascomycota</taxon>
        <taxon>Pezizomycotina</taxon>
        <taxon>Sordariomycetes</taxon>
        <taxon>Xylariomycetidae</taxon>
        <taxon>Xylariales</taxon>
        <taxon>Xylariaceae</taxon>
        <taxon>Xylaria</taxon>
    </lineage>
</organism>
<dbReference type="Proteomes" id="UP001305414">
    <property type="component" value="Unassembled WGS sequence"/>
</dbReference>
<sequence>MIQGIFYARFLPHEGTKIVAQSPPGCIVATEFTPHLKPPLVDFDIVQEYIIPRKAFFNRLVTVNTPDGKHSILGFPVSIPHERYHRNEFLFNFGLVIESDVDQIPYERLVRRLAVTFAEMERQNGYLSSEGKVDDGRRPIESLLEIVKEDLNNYGECMIPVDDGNTINMKLFPYHAPPPPVHGWHVPVPKTKFADIMDSTWDLTLQKIIPHVDGVNDVRRIAWLADVSLPLTQCALQHLLYYDTILLLDMFFFGSCYALRPGIHDFVSNRSNLMDECAAYVCISPPGPSSSENNMTSSTASLTIPGLNPSTRFHDPSTIPRLTVDNTSSRPTTSSTVSLSSGRRVSHYQLIKLMTTFCVGRSVMEWVRLHQESGFDVLRHIDVRRLVQFGVIKGLLYRVHKYAVSKSYLSLLATGRRSRVSNITSTTTENLKKSSDKDKGSKEKGTKDKGKGKGIQQAKSTANDDDGLVMKMMGRRRQRLNRLGIRDGGDDDDDEAEGNGFDNGDNNGNDYNNDYEEEDAETDEDEDEGEGGLGGGSYGYTDPAKTRRKMQRYVDGRHPFDQIITEQNLTDAEIMLKLKSFEPGDVAILYR</sequence>
<feature type="compositionally biased region" description="Acidic residues" evidence="2">
    <location>
        <begin position="513"/>
        <end position="530"/>
    </location>
</feature>
<dbReference type="EMBL" id="JAWHQM010000098">
    <property type="protein sequence ID" value="KAK5637217.1"/>
    <property type="molecule type" value="Genomic_DNA"/>
</dbReference>
<dbReference type="Pfam" id="PF06218">
    <property type="entry name" value="NPR2"/>
    <property type="match status" value="1"/>
</dbReference>
<keyword evidence="4" id="KW-1185">Reference proteome</keyword>
<feature type="region of interest" description="Disordered" evidence="2">
    <location>
        <begin position="319"/>
        <end position="338"/>
    </location>
</feature>
<comment type="similarity">
    <text evidence="1">Belongs to the NPR2 family.</text>
</comment>
<name>A0AAN7ZBB9_9PEZI</name>
<reference evidence="3 4" key="1">
    <citation type="submission" date="2023-10" db="EMBL/GenBank/DDBJ databases">
        <title>Draft genome sequence of Xylaria bambusicola isolate GMP-LS, the root and basal stem rot pathogen of sugarcane in Indonesia.</title>
        <authorList>
            <person name="Selvaraj P."/>
            <person name="Muralishankar V."/>
            <person name="Muruganantham S."/>
            <person name="Sp S."/>
            <person name="Haryani S."/>
            <person name="Lau K.J.X."/>
            <person name="Naqvi N.I."/>
        </authorList>
    </citation>
    <scope>NUCLEOTIDE SEQUENCE [LARGE SCALE GENOMIC DNA]</scope>
    <source>
        <strain evidence="3">GMP-LS</strain>
    </source>
</reference>
<dbReference type="GO" id="GO:0005774">
    <property type="term" value="C:vacuolar membrane"/>
    <property type="evidence" value="ECO:0007669"/>
    <property type="project" value="TreeGrafter"/>
</dbReference>
<evidence type="ECO:0008006" key="5">
    <source>
        <dbReference type="Google" id="ProtNLM"/>
    </source>
</evidence>
<dbReference type="PANTHER" id="PTHR12991">
    <property type="entry name" value="NITROGEN PERMEASE REGULATOR 2/TUMOR SUPPRESSOR CANDIDATE 4"/>
    <property type="match status" value="1"/>
</dbReference>